<evidence type="ECO:0000313" key="3">
    <source>
        <dbReference type="Proteomes" id="UP000289650"/>
    </source>
</evidence>
<proteinExistence type="predicted"/>
<feature type="transmembrane region" description="Helical" evidence="1">
    <location>
        <begin position="28"/>
        <end position="51"/>
    </location>
</feature>
<dbReference type="Proteomes" id="UP000289650">
    <property type="component" value="Unassembled WGS sequence"/>
</dbReference>
<reference evidence="2 3" key="1">
    <citation type="submission" date="2018-08" db="EMBL/GenBank/DDBJ databases">
        <title>Mountain-cultivated ginseng endophyte, Burkholderia stabilis and its activity against ginseng root rot disease.</title>
        <authorList>
            <person name="Tapan Kumar M."/>
            <person name="Bae H."/>
            <person name="Shanmugam G."/>
            <person name="Jeon J."/>
        </authorList>
    </citation>
    <scope>NUCLEOTIDE SEQUENCE [LARGE SCALE GENOMIC DNA]</scope>
    <source>
        <strain evidence="2 3">EB159</strain>
    </source>
</reference>
<dbReference type="AlphaFoldDB" id="A0A4Q2AF05"/>
<evidence type="ECO:0000256" key="1">
    <source>
        <dbReference type="SAM" id="Phobius"/>
    </source>
</evidence>
<keyword evidence="1" id="KW-1133">Transmembrane helix</keyword>
<sequence>MHKLRRKEVSETLSNDSEPKDHFAVAQVALYIFAVLQVVAALMAASGAMPLGVAPQASLVQRISLTIGTVVNILFFVAGYVLLARYLTCCSKVVWRIALAVFLINIGMAALALAAQPGPHPVLVGSLSIAGAISVWKGREAVGRTSIATSGN</sequence>
<dbReference type="EMBL" id="QWEX01000002">
    <property type="protein sequence ID" value="RXV67955.1"/>
    <property type="molecule type" value="Genomic_DNA"/>
</dbReference>
<organism evidence="2 3">
    <name type="scientific">Burkholderia stabilis</name>
    <dbReference type="NCBI Taxonomy" id="95485"/>
    <lineage>
        <taxon>Bacteria</taxon>
        <taxon>Pseudomonadati</taxon>
        <taxon>Pseudomonadota</taxon>
        <taxon>Betaproteobacteria</taxon>
        <taxon>Burkholderiales</taxon>
        <taxon>Burkholderiaceae</taxon>
        <taxon>Burkholderia</taxon>
        <taxon>Burkholderia cepacia complex</taxon>
    </lineage>
</organism>
<keyword evidence="1" id="KW-0812">Transmembrane</keyword>
<protein>
    <submittedName>
        <fullName evidence="2">Uncharacterized protein</fullName>
    </submittedName>
</protein>
<feature type="transmembrane region" description="Helical" evidence="1">
    <location>
        <begin position="95"/>
        <end position="114"/>
    </location>
</feature>
<comment type="caution">
    <text evidence="2">The sequence shown here is derived from an EMBL/GenBank/DDBJ whole genome shotgun (WGS) entry which is preliminary data.</text>
</comment>
<evidence type="ECO:0000313" key="2">
    <source>
        <dbReference type="EMBL" id="RXV67955.1"/>
    </source>
</evidence>
<keyword evidence="1" id="KW-0472">Membrane</keyword>
<gene>
    <name evidence="2" type="ORF">D1006_22300</name>
</gene>
<name>A0A4Q2AF05_9BURK</name>
<accession>A0A4Q2AF05</accession>
<feature type="transmembrane region" description="Helical" evidence="1">
    <location>
        <begin position="63"/>
        <end position="83"/>
    </location>
</feature>